<dbReference type="Pfam" id="PF08544">
    <property type="entry name" value="GHMP_kinases_C"/>
    <property type="match status" value="1"/>
</dbReference>
<comment type="pathway">
    <text evidence="1 12">Amino-acid biosynthesis; L-threonine biosynthesis; L-threonine from L-aspartate: step 4/5.</text>
</comment>
<evidence type="ECO:0000256" key="12">
    <source>
        <dbReference type="HAMAP-Rule" id="MF_00384"/>
    </source>
</evidence>
<evidence type="ECO:0000259" key="13">
    <source>
        <dbReference type="Pfam" id="PF00288"/>
    </source>
</evidence>
<comment type="catalytic activity">
    <reaction evidence="11 12">
        <text>L-homoserine + ATP = O-phospho-L-homoserine + ADP + H(+)</text>
        <dbReference type="Rhea" id="RHEA:13985"/>
        <dbReference type="ChEBI" id="CHEBI:15378"/>
        <dbReference type="ChEBI" id="CHEBI:30616"/>
        <dbReference type="ChEBI" id="CHEBI:57476"/>
        <dbReference type="ChEBI" id="CHEBI:57590"/>
        <dbReference type="ChEBI" id="CHEBI:456216"/>
        <dbReference type="EC" id="2.7.1.39"/>
    </reaction>
</comment>
<keyword evidence="8 12" id="KW-0547">Nucleotide-binding</keyword>
<comment type="caution">
    <text evidence="15">The sequence shown here is derived from an EMBL/GenBank/DDBJ whole genome shotgun (WGS) entry which is preliminary data.</text>
</comment>
<dbReference type="NCBIfam" id="TIGR00191">
    <property type="entry name" value="thrB"/>
    <property type="match status" value="1"/>
</dbReference>
<dbReference type="PROSITE" id="PS00627">
    <property type="entry name" value="GHMP_KINASES_ATP"/>
    <property type="match status" value="1"/>
</dbReference>
<evidence type="ECO:0000256" key="8">
    <source>
        <dbReference type="ARBA" id="ARBA00022741"/>
    </source>
</evidence>
<dbReference type="InterPro" id="IPR036554">
    <property type="entry name" value="GHMP_kinase_C_sf"/>
</dbReference>
<proteinExistence type="inferred from homology"/>
<dbReference type="InterPro" id="IPR006204">
    <property type="entry name" value="GHMP_kinase_N_dom"/>
</dbReference>
<keyword evidence="9 12" id="KW-0418">Kinase</keyword>
<evidence type="ECO:0000256" key="6">
    <source>
        <dbReference type="ARBA" id="ARBA00022679"/>
    </source>
</evidence>
<dbReference type="Gene3D" id="3.30.70.890">
    <property type="entry name" value="GHMP kinase, C-terminal domain"/>
    <property type="match status" value="1"/>
</dbReference>
<evidence type="ECO:0000256" key="1">
    <source>
        <dbReference type="ARBA" id="ARBA00005015"/>
    </source>
</evidence>
<dbReference type="RefSeq" id="WP_309936805.1">
    <property type="nucleotide sequence ID" value="NZ_AP025305.1"/>
</dbReference>
<keyword evidence="6 12" id="KW-0808">Transferase</keyword>
<reference evidence="15" key="1">
    <citation type="submission" date="2023-07" db="EMBL/GenBank/DDBJ databases">
        <title>Genomic Encyclopedia of Type Strains, Phase IV (KMG-IV): sequencing the most valuable type-strain genomes for metagenomic binning, comparative biology and taxonomic classification.</title>
        <authorList>
            <person name="Goeker M."/>
        </authorList>
    </citation>
    <scope>NUCLEOTIDE SEQUENCE</scope>
    <source>
        <strain evidence="15">DSM 26174</strain>
    </source>
</reference>
<evidence type="ECO:0000256" key="11">
    <source>
        <dbReference type="ARBA" id="ARBA00049375"/>
    </source>
</evidence>
<evidence type="ECO:0000256" key="4">
    <source>
        <dbReference type="ARBA" id="ARBA00017858"/>
    </source>
</evidence>
<keyword evidence="10 12" id="KW-0067">ATP-binding</keyword>
<dbReference type="SUPFAM" id="SSF55060">
    <property type="entry name" value="GHMP Kinase, C-terminal domain"/>
    <property type="match status" value="1"/>
</dbReference>
<keyword evidence="7 12" id="KW-0791">Threonine biosynthesis</keyword>
<dbReference type="GO" id="GO:0005737">
    <property type="term" value="C:cytoplasm"/>
    <property type="evidence" value="ECO:0007669"/>
    <property type="project" value="UniProtKB-SubCell"/>
</dbReference>
<organism evidence="15 16">
    <name type="scientific">Aureibacter tunicatorum</name>
    <dbReference type="NCBI Taxonomy" id="866807"/>
    <lineage>
        <taxon>Bacteria</taxon>
        <taxon>Pseudomonadati</taxon>
        <taxon>Bacteroidota</taxon>
        <taxon>Cytophagia</taxon>
        <taxon>Cytophagales</taxon>
        <taxon>Persicobacteraceae</taxon>
        <taxon>Aureibacter</taxon>
    </lineage>
</organism>
<protein>
    <recommendedName>
        <fullName evidence="4 12">Homoserine kinase</fullName>
        <shortName evidence="12">HK</shortName>
        <shortName evidence="12">HSK</shortName>
        <ecNumber evidence="3 12">2.7.1.39</ecNumber>
    </recommendedName>
</protein>
<dbReference type="HAMAP" id="MF_00384">
    <property type="entry name" value="Homoser_kinase"/>
    <property type="match status" value="1"/>
</dbReference>
<evidence type="ECO:0000256" key="3">
    <source>
        <dbReference type="ARBA" id="ARBA00012078"/>
    </source>
</evidence>
<comment type="similarity">
    <text evidence="2 12">Belongs to the GHMP kinase family. Homoserine kinase subfamily.</text>
</comment>
<dbReference type="GO" id="GO:0009088">
    <property type="term" value="P:threonine biosynthetic process"/>
    <property type="evidence" value="ECO:0007669"/>
    <property type="project" value="UniProtKB-UniRule"/>
</dbReference>
<accession>A0AAE3XIC1</accession>
<evidence type="ECO:0000259" key="14">
    <source>
        <dbReference type="Pfam" id="PF08544"/>
    </source>
</evidence>
<keyword evidence="12" id="KW-0963">Cytoplasm</keyword>
<feature type="binding site" evidence="12">
    <location>
        <begin position="90"/>
        <end position="100"/>
    </location>
    <ligand>
        <name>ATP</name>
        <dbReference type="ChEBI" id="CHEBI:30616"/>
    </ligand>
</feature>
<dbReference type="InterPro" id="IPR006203">
    <property type="entry name" value="GHMP_knse_ATP-bd_CS"/>
</dbReference>
<dbReference type="PIRSF" id="PIRSF000676">
    <property type="entry name" value="Homoser_kin"/>
    <property type="match status" value="1"/>
</dbReference>
<dbReference type="PANTHER" id="PTHR20861:SF1">
    <property type="entry name" value="HOMOSERINE KINASE"/>
    <property type="match status" value="1"/>
</dbReference>
<dbReference type="AlphaFoldDB" id="A0AAE3XIC1"/>
<dbReference type="EMBL" id="JAVDQD010000001">
    <property type="protein sequence ID" value="MDR6237347.1"/>
    <property type="molecule type" value="Genomic_DNA"/>
</dbReference>
<feature type="domain" description="GHMP kinase N-terminal" evidence="13">
    <location>
        <begin position="63"/>
        <end position="149"/>
    </location>
</feature>
<dbReference type="InterPro" id="IPR013750">
    <property type="entry name" value="GHMP_kinase_C_dom"/>
</dbReference>
<evidence type="ECO:0000256" key="7">
    <source>
        <dbReference type="ARBA" id="ARBA00022697"/>
    </source>
</evidence>
<dbReference type="GO" id="GO:0005524">
    <property type="term" value="F:ATP binding"/>
    <property type="evidence" value="ECO:0007669"/>
    <property type="project" value="UniProtKB-UniRule"/>
</dbReference>
<sequence>MEKIKVFAPATVANVTCGFDVLGFAVNAPGDIIELQKADHNEVRILSITGDNGRLPKDAEKNTASVVIKAFLEAIGSKQGIDIHLEKQMPLGSGMGSSAASSAAAAFAINKLMGEPMSMKEALPFAMEGERIACGAAHADNVAPALLGGFVLIRSYDPLDVIKIKTPEHLYSTIVHPHIEVNTKDARNILRGQVPLDKAVKQWGNVGGLIAGLLQSDYEMISNSMEDTIIEPIRSILIPGYDVAKAAALKNNALGFGISGSGPSMFTLSQNEKTAKKIGESMRDAYKQLGIGSDVYTSKVNDEGPIILYSE</sequence>
<evidence type="ECO:0000256" key="2">
    <source>
        <dbReference type="ARBA" id="ARBA00007370"/>
    </source>
</evidence>
<evidence type="ECO:0000313" key="15">
    <source>
        <dbReference type="EMBL" id="MDR6237347.1"/>
    </source>
</evidence>
<comment type="function">
    <text evidence="12">Catalyzes the ATP-dependent phosphorylation of L-homoserine to L-homoserine phosphate.</text>
</comment>
<comment type="subcellular location">
    <subcellularLocation>
        <location evidence="12">Cytoplasm</location>
    </subcellularLocation>
</comment>
<dbReference type="EC" id="2.7.1.39" evidence="3 12"/>
<dbReference type="Pfam" id="PF00288">
    <property type="entry name" value="GHMP_kinases_N"/>
    <property type="match status" value="1"/>
</dbReference>
<evidence type="ECO:0000256" key="10">
    <source>
        <dbReference type="ARBA" id="ARBA00022840"/>
    </source>
</evidence>
<evidence type="ECO:0000256" key="5">
    <source>
        <dbReference type="ARBA" id="ARBA00022605"/>
    </source>
</evidence>
<dbReference type="Gene3D" id="3.30.230.10">
    <property type="match status" value="1"/>
</dbReference>
<keyword evidence="5 12" id="KW-0028">Amino-acid biosynthesis</keyword>
<dbReference type="InterPro" id="IPR014721">
    <property type="entry name" value="Ribsml_uS5_D2-typ_fold_subgr"/>
</dbReference>
<dbReference type="PRINTS" id="PR00958">
    <property type="entry name" value="HOMSERKINASE"/>
</dbReference>
<dbReference type="InterPro" id="IPR000870">
    <property type="entry name" value="Homoserine_kinase"/>
</dbReference>
<dbReference type="NCBIfam" id="NF002288">
    <property type="entry name" value="PRK01212.1-4"/>
    <property type="match status" value="1"/>
</dbReference>
<dbReference type="InterPro" id="IPR020568">
    <property type="entry name" value="Ribosomal_Su5_D2-typ_SF"/>
</dbReference>
<name>A0AAE3XIC1_9BACT</name>
<dbReference type="GO" id="GO:0004413">
    <property type="term" value="F:homoserine kinase activity"/>
    <property type="evidence" value="ECO:0007669"/>
    <property type="project" value="UniProtKB-UniRule"/>
</dbReference>
<evidence type="ECO:0000313" key="16">
    <source>
        <dbReference type="Proteomes" id="UP001185092"/>
    </source>
</evidence>
<gene>
    <name evidence="12" type="primary">thrB</name>
    <name evidence="15" type="ORF">HNQ88_000323</name>
</gene>
<dbReference type="PANTHER" id="PTHR20861">
    <property type="entry name" value="HOMOSERINE/4-DIPHOSPHOCYTIDYL-2-C-METHYL-D-ERYTHRITOL KINASE"/>
    <property type="match status" value="1"/>
</dbReference>
<dbReference type="SUPFAM" id="SSF54211">
    <property type="entry name" value="Ribosomal protein S5 domain 2-like"/>
    <property type="match status" value="1"/>
</dbReference>
<dbReference type="Proteomes" id="UP001185092">
    <property type="component" value="Unassembled WGS sequence"/>
</dbReference>
<feature type="domain" description="GHMP kinase C-terminal" evidence="14">
    <location>
        <begin position="210"/>
        <end position="287"/>
    </location>
</feature>
<evidence type="ECO:0000256" key="9">
    <source>
        <dbReference type="ARBA" id="ARBA00022777"/>
    </source>
</evidence>
<keyword evidence="16" id="KW-1185">Reference proteome</keyword>